<dbReference type="InterPro" id="IPR023869">
    <property type="entry name" value="tRNA_Adeno_NH3ase_assoc_put"/>
</dbReference>
<keyword evidence="2" id="KW-1185">Reference proteome</keyword>
<dbReference type="RefSeq" id="WP_130491780.1">
    <property type="nucleotide sequence ID" value="NZ_SGXD01000001.1"/>
</dbReference>
<name>A0A4Q7NWQ6_9ACTN</name>
<dbReference type="EMBL" id="SGXD01000001">
    <property type="protein sequence ID" value="RZS91751.1"/>
    <property type="molecule type" value="Genomic_DNA"/>
</dbReference>
<reference evidence="1 2" key="1">
    <citation type="submission" date="2019-02" db="EMBL/GenBank/DDBJ databases">
        <title>Genomic Encyclopedia of Type Strains, Phase IV (KMG-IV): sequencing the most valuable type-strain genomes for metagenomic binning, comparative biology and taxonomic classification.</title>
        <authorList>
            <person name="Goeker M."/>
        </authorList>
    </citation>
    <scope>NUCLEOTIDE SEQUENCE [LARGE SCALE GENOMIC DNA]</scope>
    <source>
        <strain evidence="1 2">DSM 45622</strain>
    </source>
</reference>
<comment type="caution">
    <text evidence="1">The sequence shown here is derived from an EMBL/GenBank/DDBJ whole genome shotgun (WGS) entry which is preliminary data.</text>
</comment>
<accession>A0A4Q7NWQ6</accession>
<evidence type="ECO:0000313" key="1">
    <source>
        <dbReference type="EMBL" id="RZS91751.1"/>
    </source>
</evidence>
<dbReference type="AlphaFoldDB" id="A0A4Q7NWQ6"/>
<dbReference type="OrthoDB" id="3826766at2"/>
<protein>
    <submittedName>
        <fullName evidence="1">Putative tRNA adenosine deaminase-associated protein</fullName>
    </submittedName>
</protein>
<dbReference type="Proteomes" id="UP000293638">
    <property type="component" value="Unassembled WGS sequence"/>
</dbReference>
<gene>
    <name evidence="1" type="ORF">EV189_0998</name>
</gene>
<proteinExistence type="predicted"/>
<sequence>MSYFAALLSRDGGPWQPREIDADGHRDLDALAVAMRRGSRDDTVALLLLEHEDEWFALVRADDGDDPRVFVSHARGAASSAYAEVLGFDPELAEDEPEEPAGDAEVLADQGVPAELLLELAGEDGPDVSDAVSEVAEKAGFGEVLDAMR</sequence>
<evidence type="ECO:0000313" key="2">
    <source>
        <dbReference type="Proteomes" id="UP000293638"/>
    </source>
</evidence>
<dbReference type="NCBIfam" id="TIGR03941">
    <property type="entry name" value="tRNA_deam_assoc"/>
    <property type="match status" value="1"/>
</dbReference>
<organism evidence="1 2">
    <name type="scientific">Motilibacter rhizosphaerae</name>
    <dbReference type="NCBI Taxonomy" id="598652"/>
    <lineage>
        <taxon>Bacteria</taxon>
        <taxon>Bacillati</taxon>
        <taxon>Actinomycetota</taxon>
        <taxon>Actinomycetes</taxon>
        <taxon>Motilibacterales</taxon>
        <taxon>Motilibacteraceae</taxon>
        <taxon>Motilibacter</taxon>
    </lineage>
</organism>